<dbReference type="CDD" id="cd06170">
    <property type="entry name" value="LuxR_C_like"/>
    <property type="match status" value="1"/>
</dbReference>
<dbReference type="Proteomes" id="UP000292686">
    <property type="component" value="Unassembled WGS sequence"/>
</dbReference>
<dbReference type="EMBL" id="JACCBI010000001">
    <property type="protein sequence ID" value="NYD67684.1"/>
    <property type="molecule type" value="Genomic_DNA"/>
</dbReference>
<dbReference type="InterPro" id="IPR036388">
    <property type="entry name" value="WH-like_DNA-bd_sf"/>
</dbReference>
<keyword evidence="3" id="KW-0804">Transcription</keyword>
<sequence length="516" mass="56769">MNLTDDDLAVRELRHAVATGRPDTIAHAAMANVWPLYSSHVDELLPIVEALPSSVLERYPVLRILHRMTPVLARNVRPFKPLVHPDDARTMTPDELDILTLVQIIGFRFSGDVAAALIYARRLDSRITQTPSASRERIDGPLWYYHQQIGSTLLAAGLTSEAMRQFSISRQLGQLSQQTDAERMALSRNALAHAVRGGLDDAERALTEAHAHPRPSPPHASAILLTEQTTRALIDVERMEPGAADLVARLEPYDSIQLTWPFALLARTRFLIAHHRADEALEAIRLASDSHPDQHGSFASDVINSASIDALWAAGATTAAHRLVESSGRHGQLTHVAIIRHALLESRFDVAEQGIRRASTDHLLGPGQRAELVLLSAWLHSAATDTIDPQEARHVARLTQSRGLRRVLATLPLRVIEHIREGLSDAEAAEFETAMHGISSTDRPPNPRLTPRELRVLNSLSAMATTAEIASSLHVSPNTIKTQLRAVYRKLGCSTREDAIMIASRLHLLAVENEAT</sequence>
<protein>
    <submittedName>
        <fullName evidence="5">DNA-binding CsgD family transcriptional regulator</fullName>
    </submittedName>
    <submittedName>
        <fullName evidence="6">LuxR family transcriptional regulator</fullName>
    </submittedName>
</protein>
<organism evidence="6 7">
    <name type="scientific">Agromyces atrinae</name>
    <dbReference type="NCBI Taxonomy" id="592376"/>
    <lineage>
        <taxon>Bacteria</taxon>
        <taxon>Bacillati</taxon>
        <taxon>Actinomycetota</taxon>
        <taxon>Actinomycetes</taxon>
        <taxon>Micrococcales</taxon>
        <taxon>Microbacteriaceae</taxon>
        <taxon>Agromyces</taxon>
    </lineage>
</organism>
<dbReference type="InterPro" id="IPR016032">
    <property type="entry name" value="Sig_transdc_resp-reg_C-effctor"/>
</dbReference>
<dbReference type="AlphaFoldDB" id="A0A4Q2M7T4"/>
<reference evidence="5 8" key="2">
    <citation type="submission" date="2020-07" db="EMBL/GenBank/DDBJ databases">
        <title>Sequencing the genomes of 1000 actinobacteria strains.</title>
        <authorList>
            <person name="Klenk H.-P."/>
        </authorList>
    </citation>
    <scope>NUCLEOTIDE SEQUENCE [LARGE SCALE GENOMIC DNA]</scope>
    <source>
        <strain evidence="5 8">DSM 23870</strain>
    </source>
</reference>
<keyword evidence="1" id="KW-0805">Transcription regulation</keyword>
<dbReference type="PROSITE" id="PS50043">
    <property type="entry name" value="HTH_LUXR_2"/>
    <property type="match status" value="1"/>
</dbReference>
<dbReference type="GO" id="GO:0006355">
    <property type="term" value="P:regulation of DNA-templated transcription"/>
    <property type="evidence" value="ECO:0007669"/>
    <property type="project" value="InterPro"/>
</dbReference>
<proteinExistence type="predicted"/>
<comment type="caution">
    <text evidence="6">The sequence shown here is derived from an EMBL/GenBank/DDBJ whole genome shotgun (WGS) entry which is preliminary data.</text>
</comment>
<evidence type="ECO:0000313" key="6">
    <source>
        <dbReference type="EMBL" id="RXZ88119.1"/>
    </source>
</evidence>
<keyword evidence="7" id="KW-1185">Reference proteome</keyword>
<reference evidence="6 7" key="1">
    <citation type="submission" date="2019-01" db="EMBL/GenBank/DDBJ databases">
        <title>Agromyces.</title>
        <authorList>
            <person name="Li J."/>
        </authorList>
    </citation>
    <scope>NUCLEOTIDE SEQUENCE [LARGE SCALE GENOMIC DNA]</scope>
    <source>
        <strain evidence="6 7">DSM 23870</strain>
    </source>
</reference>
<dbReference type="OrthoDB" id="134985at2"/>
<dbReference type="EMBL" id="SDPM01000001">
    <property type="protein sequence ID" value="RXZ88119.1"/>
    <property type="molecule type" value="Genomic_DNA"/>
</dbReference>
<evidence type="ECO:0000313" key="7">
    <source>
        <dbReference type="Proteomes" id="UP000292686"/>
    </source>
</evidence>
<gene>
    <name evidence="5" type="ORF">BJ972_002203</name>
    <name evidence="6" type="ORF">ESP50_02735</name>
</gene>
<name>A0A4Q2M7T4_9MICO</name>
<dbReference type="SUPFAM" id="SSF46894">
    <property type="entry name" value="C-terminal effector domain of the bipartite response regulators"/>
    <property type="match status" value="1"/>
</dbReference>
<evidence type="ECO:0000313" key="5">
    <source>
        <dbReference type="EMBL" id="NYD67684.1"/>
    </source>
</evidence>
<dbReference type="SMART" id="SM00421">
    <property type="entry name" value="HTH_LUXR"/>
    <property type="match status" value="1"/>
</dbReference>
<keyword evidence="2 5" id="KW-0238">DNA-binding</keyword>
<evidence type="ECO:0000259" key="4">
    <source>
        <dbReference type="PROSITE" id="PS50043"/>
    </source>
</evidence>
<dbReference type="InterPro" id="IPR000792">
    <property type="entry name" value="Tscrpt_reg_LuxR_C"/>
</dbReference>
<evidence type="ECO:0000313" key="8">
    <source>
        <dbReference type="Proteomes" id="UP000581087"/>
    </source>
</evidence>
<dbReference type="Gene3D" id="1.10.10.10">
    <property type="entry name" value="Winged helix-like DNA-binding domain superfamily/Winged helix DNA-binding domain"/>
    <property type="match status" value="1"/>
</dbReference>
<evidence type="ECO:0000256" key="3">
    <source>
        <dbReference type="ARBA" id="ARBA00023163"/>
    </source>
</evidence>
<dbReference type="PANTHER" id="PTHR44688:SF16">
    <property type="entry name" value="DNA-BINDING TRANSCRIPTIONAL ACTIVATOR DEVR_DOSR"/>
    <property type="match status" value="1"/>
</dbReference>
<evidence type="ECO:0000256" key="1">
    <source>
        <dbReference type="ARBA" id="ARBA00023015"/>
    </source>
</evidence>
<dbReference type="PANTHER" id="PTHR44688">
    <property type="entry name" value="DNA-BINDING TRANSCRIPTIONAL ACTIVATOR DEVR_DOSR"/>
    <property type="match status" value="1"/>
</dbReference>
<dbReference type="RefSeq" id="WP_129172383.1">
    <property type="nucleotide sequence ID" value="NZ_JACCBI010000001.1"/>
</dbReference>
<accession>A0A4Q2M7T4</accession>
<dbReference type="GO" id="GO:0003677">
    <property type="term" value="F:DNA binding"/>
    <property type="evidence" value="ECO:0007669"/>
    <property type="project" value="UniProtKB-KW"/>
</dbReference>
<feature type="domain" description="HTH luxR-type" evidence="4">
    <location>
        <begin position="442"/>
        <end position="507"/>
    </location>
</feature>
<dbReference type="Proteomes" id="UP000581087">
    <property type="component" value="Unassembled WGS sequence"/>
</dbReference>
<dbReference type="Pfam" id="PF00196">
    <property type="entry name" value="GerE"/>
    <property type="match status" value="1"/>
</dbReference>
<evidence type="ECO:0000256" key="2">
    <source>
        <dbReference type="ARBA" id="ARBA00023125"/>
    </source>
</evidence>